<sequence length="62" mass="6984">MVKITCLIHKPYEHHCHQPHRKVANEEEETEETGGIAALPPCKLASKLRSFETLLGTFGNLE</sequence>
<name>U4LSB6_PYROM</name>
<dbReference type="EMBL" id="HF936636">
    <property type="protein sequence ID" value="CCX34845.1"/>
    <property type="molecule type" value="Genomic_DNA"/>
</dbReference>
<dbReference type="AlphaFoldDB" id="U4LSB6"/>
<evidence type="ECO:0000313" key="1">
    <source>
        <dbReference type="EMBL" id="CCX34845.1"/>
    </source>
</evidence>
<accession>U4LSB6</accession>
<keyword evidence="2" id="KW-1185">Reference proteome</keyword>
<dbReference type="Proteomes" id="UP000018144">
    <property type="component" value="Unassembled WGS sequence"/>
</dbReference>
<evidence type="ECO:0000313" key="2">
    <source>
        <dbReference type="Proteomes" id="UP000018144"/>
    </source>
</evidence>
<reference evidence="1 2" key="1">
    <citation type="journal article" date="2013" name="PLoS Genet.">
        <title>The genome and development-dependent transcriptomes of Pyronema confluens: a window into fungal evolution.</title>
        <authorList>
            <person name="Traeger S."/>
            <person name="Altegoer F."/>
            <person name="Freitag M."/>
            <person name="Gabaldon T."/>
            <person name="Kempken F."/>
            <person name="Kumar A."/>
            <person name="Marcet-Houben M."/>
            <person name="Poggeler S."/>
            <person name="Stajich J.E."/>
            <person name="Nowrousian M."/>
        </authorList>
    </citation>
    <scope>NUCLEOTIDE SEQUENCE [LARGE SCALE GENOMIC DNA]</scope>
    <source>
        <strain evidence="2">CBS 100304</strain>
        <tissue evidence="1">Vegetative mycelium</tissue>
    </source>
</reference>
<protein>
    <submittedName>
        <fullName evidence="1">Uncharacterized protein</fullName>
    </submittedName>
</protein>
<proteinExistence type="predicted"/>
<organism evidence="1 2">
    <name type="scientific">Pyronema omphalodes (strain CBS 100304)</name>
    <name type="common">Pyronema confluens</name>
    <dbReference type="NCBI Taxonomy" id="1076935"/>
    <lineage>
        <taxon>Eukaryota</taxon>
        <taxon>Fungi</taxon>
        <taxon>Dikarya</taxon>
        <taxon>Ascomycota</taxon>
        <taxon>Pezizomycotina</taxon>
        <taxon>Pezizomycetes</taxon>
        <taxon>Pezizales</taxon>
        <taxon>Pyronemataceae</taxon>
        <taxon>Pyronema</taxon>
    </lineage>
</organism>
<gene>
    <name evidence="1" type="ORF">PCON_04363</name>
</gene>